<dbReference type="Ensembl" id="ENSPNAT00000079872.1">
    <property type="protein sequence ID" value="ENSPNAP00000056697.1"/>
    <property type="gene ID" value="ENSPNAG00000033301.1"/>
</dbReference>
<evidence type="ECO:0000256" key="7">
    <source>
        <dbReference type="ARBA" id="ARBA00023157"/>
    </source>
</evidence>
<dbReference type="AlphaFoldDB" id="A0AAR2K2H5"/>
<organism evidence="12 13">
    <name type="scientific">Pygocentrus nattereri</name>
    <name type="common">Red-bellied piranha</name>
    <dbReference type="NCBI Taxonomy" id="42514"/>
    <lineage>
        <taxon>Eukaryota</taxon>
        <taxon>Metazoa</taxon>
        <taxon>Chordata</taxon>
        <taxon>Craniata</taxon>
        <taxon>Vertebrata</taxon>
        <taxon>Euteleostomi</taxon>
        <taxon>Actinopterygii</taxon>
        <taxon>Neopterygii</taxon>
        <taxon>Teleostei</taxon>
        <taxon>Ostariophysi</taxon>
        <taxon>Characiformes</taxon>
        <taxon>Characoidei</taxon>
        <taxon>Pygocentrus</taxon>
    </lineage>
</organism>
<dbReference type="PROSITE" id="PS50026">
    <property type="entry name" value="EGF_3"/>
    <property type="match status" value="1"/>
</dbReference>
<dbReference type="Proteomes" id="UP001501920">
    <property type="component" value="Chromosome 29"/>
</dbReference>
<evidence type="ECO:0000313" key="12">
    <source>
        <dbReference type="Ensembl" id="ENSPNAP00000056697.1"/>
    </source>
</evidence>
<proteinExistence type="predicted"/>
<reference evidence="12" key="2">
    <citation type="submission" date="2025-08" db="UniProtKB">
        <authorList>
            <consortium name="Ensembl"/>
        </authorList>
    </citation>
    <scope>IDENTIFICATION</scope>
</reference>
<dbReference type="GO" id="GO:0045840">
    <property type="term" value="P:positive regulation of mitotic nuclear division"/>
    <property type="evidence" value="ECO:0007669"/>
    <property type="project" value="TreeGrafter"/>
</dbReference>
<keyword evidence="13" id="KW-1185">Reference proteome</keyword>
<reference evidence="12" key="3">
    <citation type="submission" date="2025-09" db="UniProtKB">
        <authorList>
            <consortium name="Ensembl"/>
        </authorList>
    </citation>
    <scope>IDENTIFICATION</scope>
</reference>
<feature type="disulfide bond" evidence="9">
    <location>
        <begin position="83"/>
        <end position="92"/>
    </location>
</feature>
<dbReference type="GO" id="GO:0008284">
    <property type="term" value="P:positive regulation of cell population proliferation"/>
    <property type="evidence" value="ECO:0007669"/>
    <property type="project" value="TreeGrafter"/>
</dbReference>
<feature type="domain" description="EGF-like" evidence="11">
    <location>
        <begin position="53"/>
        <end position="93"/>
    </location>
</feature>
<feature type="transmembrane region" description="Helical" evidence="10">
    <location>
        <begin position="108"/>
        <end position="133"/>
    </location>
</feature>
<keyword evidence="4 10" id="KW-1133">Transmembrane helix</keyword>
<dbReference type="GeneTree" id="ENSGT00730000113053"/>
<dbReference type="GO" id="GO:0007173">
    <property type="term" value="P:epidermal growth factor receptor signaling pathway"/>
    <property type="evidence" value="ECO:0007669"/>
    <property type="project" value="TreeGrafter"/>
</dbReference>
<dbReference type="Gene3D" id="2.10.25.10">
    <property type="entry name" value="Laminin"/>
    <property type="match status" value="1"/>
</dbReference>
<dbReference type="GO" id="GO:0016020">
    <property type="term" value="C:membrane"/>
    <property type="evidence" value="ECO:0007669"/>
    <property type="project" value="UniProtKB-SubCell"/>
</dbReference>
<evidence type="ECO:0000256" key="8">
    <source>
        <dbReference type="ARBA" id="ARBA00023180"/>
    </source>
</evidence>
<dbReference type="GO" id="GO:0005154">
    <property type="term" value="F:epidermal growth factor receptor binding"/>
    <property type="evidence" value="ECO:0007669"/>
    <property type="project" value="TreeGrafter"/>
</dbReference>
<keyword evidence="7 9" id="KW-1015">Disulfide bond</keyword>
<keyword evidence="2 9" id="KW-0245">EGF-like domain</keyword>
<dbReference type="PRINTS" id="PR00009">
    <property type="entry name" value="EGFTGF"/>
</dbReference>
<evidence type="ECO:0000256" key="3">
    <source>
        <dbReference type="ARBA" id="ARBA00022692"/>
    </source>
</evidence>
<evidence type="ECO:0000256" key="9">
    <source>
        <dbReference type="PROSITE-ProRule" id="PRU00076"/>
    </source>
</evidence>
<keyword evidence="6 10" id="KW-0472">Membrane</keyword>
<dbReference type="PROSITE" id="PS00022">
    <property type="entry name" value="EGF_1"/>
    <property type="match status" value="1"/>
</dbReference>
<evidence type="ECO:0000259" key="11">
    <source>
        <dbReference type="PROSITE" id="PS50026"/>
    </source>
</evidence>
<keyword evidence="8" id="KW-0325">Glycoprotein</keyword>
<keyword evidence="5" id="KW-0339">Growth factor</keyword>
<keyword evidence="3 10" id="KW-0812">Transmembrane</keyword>
<name>A0AAR2K2H5_PYGNA</name>
<evidence type="ECO:0000256" key="4">
    <source>
        <dbReference type="ARBA" id="ARBA00022989"/>
    </source>
</evidence>
<evidence type="ECO:0000256" key="1">
    <source>
        <dbReference type="ARBA" id="ARBA00004479"/>
    </source>
</evidence>
<accession>A0AAR2K2H5</accession>
<dbReference type="PANTHER" id="PTHR10740">
    <property type="entry name" value="TRANSFORMING GROWTH FACTOR ALPHA"/>
    <property type="match status" value="1"/>
</dbReference>
<evidence type="ECO:0000256" key="2">
    <source>
        <dbReference type="ARBA" id="ARBA00022536"/>
    </source>
</evidence>
<dbReference type="InterPro" id="IPR000742">
    <property type="entry name" value="EGF"/>
</dbReference>
<evidence type="ECO:0000256" key="5">
    <source>
        <dbReference type="ARBA" id="ARBA00023030"/>
    </source>
</evidence>
<reference evidence="12 13" key="1">
    <citation type="submission" date="2020-10" db="EMBL/GenBank/DDBJ databases">
        <title>Pygocentrus nattereri (red-bellied piranha) genome, fPygNat1, primary haplotype.</title>
        <authorList>
            <person name="Myers G."/>
            <person name="Meyer A."/>
            <person name="Karagic N."/>
            <person name="Pippel M."/>
            <person name="Winkler S."/>
            <person name="Tracey A."/>
            <person name="Wood J."/>
            <person name="Formenti G."/>
            <person name="Howe K."/>
            <person name="Fedrigo O."/>
            <person name="Jarvis E.D."/>
        </authorList>
    </citation>
    <scope>NUCLEOTIDE SEQUENCE [LARGE SCALE GENOMIC DNA]</scope>
</reference>
<protein>
    <recommendedName>
        <fullName evidence="11">EGF-like domain-containing protein</fullName>
    </recommendedName>
</protein>
<evidence type="ECO:0000256" key="6">
    <source>
        <dbReference type="ARBA" id="ARBA00023136"/>
    </source>
</evidence>
<comment type="caution">
    <text evidence="9">Lacks conserved residue(s) required for the propagation of feature annotation.</text>
</comment>
<dbReference type="SUPFAM" id="SSF57196">
    <property type="entry name" value="EGF/Laminin"/>
    <property type="match status" value="1"/>
</dbReference>
<dbReference type="GO" id="GO:0005615">
    <property type="term" value="C:extracellular space"/>
    <property type="evidence" value="ECO:0007669"/>
    <property type="project" value="TreeGrafter"/>
</dbReference>
<evidence type="ECO:0000313" key="13">
    <source>
        <dbReference type="Proteomes" id="UP001501920"/>
    </source>
</evidence>
<sequence>QNLTSPIASPPAVTAVATVLLLYSKTAEPAAEPNTTHSVELLTHGEEPQALAMQRPCGSEHNSYCIHGTCSYAPDLNEPSCVCAPTFSGPRCEHVLFVILSPTQPEEIIGITCGVLLLLGCIAVISYICPTYLNNHSSGQYY</sequence>
<dbReference type="GO" id="GO:0008083">
    <property type="term" value="F:growth factor activity"/>
    <property type="evidence" value="ECO:0007669"/>
    <property type="project" value="UniProtKB-KW"/>
</dbReference>
<evidence type="ECO:0000256" key="10">
    <source>
        <dbReference type="SAM" id="Phobius"/>
    </source>
</evidence>
<gene>
    <name evidence="12" type="primary">EPGN</name>
</gene>
<comment type="subcellular location">
    <subcellularLocation>
        <location evidence="1">Membrane</location>
        <topology evidence="1">Single-pass type I membrane protein</topology>
    </subcellularLocation>
</comment>
<dbReference type="PANTHER" id="PTHR10740:SF10">
    <property type="entry name" value="EPIGEN"/>
    <property type="match status" value="1"/>
</dbReference>